<organism evidence="1 2">
    <name type="scientific">Terrihalobacillus insolitus</name>
    <dbReference type="NCBI Taxonomy" id="2950438"/>
    <lineage>
        <taxon>Bacteria</taxon>
        <taxon>Bacillati</taxon>
        <taxon>Bacillota</taxon>
        <taxon>Bacilli</taxon>
        <taxon>Bacillales</taxon>
        <taxon>Bacillaceae</taxon>
        <taxon>Terrihalobacillus</taxon>
    </lineage>
</organism>
<evidence type="ECO:0000313" key="1">
    <source>
        <dbReference type="EMBL" id="MDC3423571.1"/>
    </source>
</evidence>
<name>A0A9X3WTH5_9BACI</name>
<sequence>MISVTRLNGDSFLLNAMLIEQIQSFPDTTITLVNNKRLVVKESEREIVQLMTNYYKQVGIVAIQQKAGDSGES</sequence>
<comment type="caution">
    <text evidence="1">The sequence shown here is derived from an EMBL/GenBank/DDBJ whole genome shotgun (WGS) entry which is preliminary data.</text>
</comment>
<accession>A0A9X3WTH5</accession>
<protein>
    <submittedName>
        <fullName evidence="1">Flagellar FlbD family protein</fullName>
    </submittedName>
</protein>
<gene>
    <name evidence="1" type="ORF">NC797_03490</name>
</gene>
<dbReference type="InterPro" id="IPR009384">
    <property type="entry name" value="SwrD-like"/>
</dbReference>
<dbReference type="RefSeq" id="WP_272435303.1">
    <property type="nucleotide sequence ID" value="NZ_JAMQKB010000002.1"/>
</dbReference>
<dbReference type="Proteomes" id="UP001145050">
    <property type="component" value="Unassembled WGS sequence"/>
</dbReference>
<dbReference type="Pfam" id="PF06289">
    <property type="entry name" value="FlbD"/>
    <property type="match status" value="1"/>
</dbReference>
<reference evidence="1" key="1">
    <citation type="submission" date="2022-06" db="EMBL/GenBank/DDBJ databases">
        <title>Aquibacillus sp. a new bacterium isolated from soil saline samples.</title>
        <authorList>
            <person name="Galisteo C."/>
            <person name="De La Haba R."/>
            <person name="Sanchez-Porro C."/>
            <person name="Ventosa A."/>
        </authorList>
    </citation>
    <scope>NUCLEOTIDE SEQUENCE</scope>
    <source>
        <strain evidence="1">3ASR75-11</strain>
    </source>
</reference>
<dbReference type="PANTHER" id="PTHR39185">
    <property type="entry name" value="SWARMING MOTILITY PROTEIN SWRD"/>
    <property type="match status" value="1"/>
</dbReference>
<dbReference type="EMBL" id="JAMQKB010000002">
    <property type="protein sequence ID" value="MDC3423571.1"/>
    <property type="molecule type" value="Genomic_DNA"/>
</dbReference>
<dbReference type="PANTHER" id="PTHR39185:SF1">
    <property type="entry name" value="SWARMING MOTILITY PROTEIN SWRD"/>
    <property type="match status" value="1"/>
</dbReference>
<keyword evidence="1" id="KW-0282">Flagellum</keyword>
<dbReference type="AlphaFoldDB" id="A0A9X3WTH5"/>
<keyword evidence="1" id="KW-0966">Cell projection</keyword>
<evidence type="ECO:0000313" key="2">
    <source>
        <dbReference type="Proteomes" id="UP001145050"/>
    </source>
</evidence>
<keyword evidence="1" id="KW-0969">Cilium</keyword>
<keyword evidence="2" id="KW-1185">Reference proteome</keyword>
<proteinExistence type="predicted"/>